<feature type="compositionally biased region" description="Acidic residues" evidence="1">
    <location>
        <begin position="108"/>
        <end position="140"/>
    </location>
</feature>
<dbReference type="Proteomes" id="UP000228496">
    <property type="component" value="Unassembled WGS sequence"/>
</dbReference>
<dbReference type="EMBL" id="PCXQ01000004">
    <property type="protein sequence ID" value="PJE50969.1"/>
    <property type="molecule type" value="Genomic_DNA"/>
</dbReference>
<feature type="compositionally biased region" description="Basic and acidic residues" evidence="1">
    <location>
        <begin position="275"/>
        <end position="291"/>
    </location>
</feature>
<organism evidence="2 3">
    <name type="scientific">Candidatus Yanofskybacteria bacterium CG10_big_fil_rev_8_21_14_0_10_36_16</name>
    <dbReference type="NCBI Taxonomy" id="1975096"/>
    <lineage>
        <taxon>Bacteria</taxon>
        <taxon>Candidatus Yanofskyibacteriota</taxon>
    </lineage>
</organism>
<feature type="compositionally biased region" description="Basic and acidic residues" evidence="1">
    <location>
        <begin position="141"/>
        <end position="157"/>
    </location>
</feature>
<feature type="compositionally biased region" description="Acidic residues" evidence="1">
    <location>
        <begin position="158"/>
        <end position="183"/>
    </location>
</feature>
<sequence length="720" mass="79900">MSGTKVINVSAGDTFEEIISALKDSTHGDADEVILILPKGLTVLQDETRMAMIKDYADKTNVQLTIMTGEQQTAQLAMETGVEVMFTQKKSPNYTIREASIASPEIPQETDNENQGEEQEKEDFESEDSEQEDNEENSEDPLERIVSRGAGRFKDEDVASEENENAEDQEGEEDEEDESEQTEEDAKEKNEDLNELAKEPEQTLEKKPAKSDEEDELNYWGRAASFTPIEVDHAETEEDAISETIPQAMATLVAFKGNPLHNKVITDIIPPEQKYSGEKVKPESPRPKKESVIINSELKPKPSSRDDEISKLWLTGGSKTYGTEKFGDKMKKFNFQKPNKPTLQKTNLIRKISAIAVTIAVLALGTVLYIKLGSVKIVINPKKQPLDFEFKASALTDISATNYALDQVPGQKFEETKEVKGAFTSSGNKEVAQKARGEITIYNTSGTSQRLVATTRFESPEGLIFRIPVSIVVPAREGDTPGSIKVEIVADKAGNNYNIGPARFTIPGFEGKSKFTEFYAESEKPMIGGMIGPSPVVTETDLAEAQIELSTKLKNELEDSIKNKIGDLKTAGMISIKISEPDTLVESGTAVATFEMSVSGTASVIAFREDDIVKIIETSKIGEDNFKLLEDKTLISYTEHESEKDENKIGFTVKVNGESAYVIDKNEILEEIKGMKESQVRDYFSNFNEIEKAKITLSPFWVNEIPTEEEKIEIVIDNNK</sequence>
<dbReference type="AlphaFoldDB" id="A0A2J0QAY8"/>
<name>A0A2J0QAY8_9BACT</name>
<comment type="caution">
    <text evidence="2">The sequence shown here is derived from an EMBL/GenBank/DDBJ whole genome shotgun (WGS) entry which is preliminary data.</text>
</comment>
<accession>A0A2J0QAY8</accession>
<evidence type="ECO:0008006" key="4">
    <source>
        <dbReference type="Google" id="ProtNLM"/>
    </source>
</evidence>
<reference evidence="2 3" key="1">
    <citation type="submission" date="2017-09" db="EMBL/GenBank/DDBJ databases">
        <title>Depth-based differentiation of microbial function through sediment-hosted aquifers and enrichment of novel symbionts in the deep terrestrial subsurface.</title>
        <authorList>
            <person name="Probst A.J."/>
            <person name="Ladd B."/>
            <person name="Jarett J.K."/>
            <person name="Geller-Mcgrath D.E."/>
            <person name="Sieber C.M."/>
            <person name="Emerson J.B."/>
            <person name="Anantharaman K."/>
            <person name="Thomas B.C."/>
            <person name="Malmstrom R."/>
            <person name="Stieglmeier M."/>
            <person name="Klingl A."/>
            <person name="Woyke T."/>
            <person name="Ryan C.M."/>
            <person name="Banfield J.F."/>
        </authorList>
    </citation>
    <scope>NUCLEOTIDE SEQUENCE [LARGE SCALE GENOMIC DNA]</scope>
    <source>
        <strain evidence="2">CG10_big_fil_rev_8_21_14_0_10_36_16</strain>
    </source>
</reference>
<feature type="compositionally biased region" description="Basic and acidic residues" evidence="1">
    <location>
        <begin position="298"/>
        <end position="309"/>
    </location>
</feature>
<feature type="region of interest" description="Disordered" evidence="1">
    <location>
        <begin position="275"/>
        <end position="309"/>
    </location>
</feature>
<proteinExistence type="predicted"/>
<evidence type="ECO:0000313" key="3">
    <source>
        <dbReference type="Proteomes" id="UP000228496"/>
    </source>
</evidence>
<feature type="compositionally biased region" description="Basic and acidic residues" evidence="1">
    <location>
        <begin position="184"/>
        <end position="211"/>
    </location>
</feature>
<protein>
    <recommendedName>
        <fullName evidence="4">Baseplate protein J-like domain-containing protein</fullName>
    </recommendedName>
</protein>
<gene>
    <name evidence="2" type="ORF">COV29_01675</name>
</gene>
<evidence type="ECO:0000256" key="1">
    <source>
        <dbReference type="SAM" id="MobiDB-lite"/>
    </source>
</evidence>
<feature type="region of interest" description="Disordered" evidence="1">
    <location>
        <begin position="99"/>
        <end position="218"/>
    </location>
</feature>
<evidence type="ECO:0000313" key="2">
    <source>
        <dbReference type="EMBL" id="PJE50969.1"/>
    </source>
</evidence>